<protein>
    <recommendedName>
        <fullName evidence="3">Endonuclease/exonuclease/phosphatase domain-containing protein</fullName>
    </recommendedName>
</protein>
<gene>
    <name evidence="1" type="ORF">PAA8504_02964</name>
</gene>
<dbReference type="RefSeq" id="WP_108894924.1">
    <property type="nucleotide sequence ID" value="NZ_ONZF01000007.1"/>
</dbReference>
<name>A0A2R8BY65_9RHOB</name>
<dbReference type="InterPro" id="IPR036691">
    <property type="entry name" value="Endo/exonu/phosph_ase_sf"/>
</dbReference>
<accession>A0A2R8BY65</accession>
<dbReference type="EMBL" id="ONZF01000007">
    <property type="protein sequence ID" value="SPJ25118.1"/>
    <property type="molecule type" value="Genomic_DNA"/>
</dbReference>
<dbReference type="OrthoDB" id="1398885at2"/>
<proteinExistence type="predicted"/>
<dbReference type="PANTHER" id="PTHR42834:SF1">
    <property type="entry name" value="ENDONUCLEASE_EXONUCLEASE_PHOSPHATASE FAMILY PROTEIN (AFU_ORTHOLOGUE AFUA_3G09210)"/>
    <property type="match status" value="1"/>
</dbReference>
<organism evidence="1 2">
    <name type="scientific">Palleronia abyssalis</name>
    <dbReference type="NCBI Taxonomy" id="1501240"/>
    <lineage>
        <taxon>Bacteria</taxon>
        <taxon>Pseudomonadati</taxon>
        <taxon>Pseudomonadota</taxon>
        <taxon>Alphaproteobacteria</taxon>
        <taxon>Rhodobacterales</taxon>
        <taxon>Roseobacteraceae</taxon>
        <taxon>Palleronia</taxon>
    </lineage>
</organism>
<dbReference type="SUPFAM" id="SSF56219">
    <property type="entry name" value="DNase I-like"/>
    <property type="match status" value="1"/>
</dbReference>
<sequence length="366" mass="41943">MPFTLRLATFNIENLFTRFDFDAFLAGPDSREARYLPPIVQFLGQYGDGDLSRFDTFRRLVESASVAQDDDKRQHTALSLAATDAHAVALQEVDGVHALSRFLQAYYAKLGEPAYRHQVLHEANDPRGIDVAMIARDDWPFYSRSHQDLTPAWLDDTESGRDLLERYPRARDRASQLRNQRIFRRDCLEVQFDRGPVTVFNCHFKSMGGGREKTMGMRQLEAATVREIITRKFDDPATALWCVAGDLNDYTQLIKVFADGTEEVRPQDESGVDPLLEDGFGINLLETLPETDRWTHYYAWDRQKTQLDYLIASPALARKMVGSPRIIRGGMPYRVPNTDDLARWPRIGWDRPKASDHCPVIAEFRI</sequence>
<dbReference type="Proteomes" id="UP000244912">
    <property type="component" value="Unassembled WGS sequence"/>
</dbReference>
<reference evidence="2" key="1">
    <citation type="submission" date="2018-03" db="EMBL/GenBank/DDBJ databases">
        <authorList>
            <person name="Rodrigo-Torres L."/>
            <person name="Arahal R. D."/>
            <person name="Lucena T."/>
        </authorList>
    </citation>
    <scope>NUCLEOTIDE SEQUENCE [LARGE SCALE GENOMIC DNA]</scope>
    <source>
        <strain evidence="2">CECT 8504</strain>
    </source>
</reference>
<dbReference type="Gene3D" id="3.60.10.10">
    <property type="entry name" value="Endonuclease/exonuclease/phosphatase"/>
    <property type="match status" value="1"/>
</dbReference>
<evidence type="ECO:0008006" key="3">
    <source>
        <dbReference type="Google" id="ProtNLM"/>
    </source>
</evidence>
<evidence type="ECO:0000313" key="2">
    <source>
        <dbReference type="Proteomes" id="UP000244912"/>
    </source>
</evidence>
<dbReference type="AlphaFoldDB" id="A0A2R8BY65"/>
<dbReference type="PANTHER" id="PTHR42834">
    <property type="entry name" value="ENDONUCLEASE/EXONUCLEASE/PHOSPHATASE FAMILY PROTEIN (AFU_ORTHOLOGUE AFUA_3G09210)"/>
    <property type="match status" value="1"/>
</dbReference>
<keyword evidence="2" id="KW-1185">Reference proteome</keyword>
<evidence type="ECO:0000313" key="1">
    <source>
        <dbReference type="EMBL" id="SPJ25118.1"/>
    </source>
</evidence>